<dbReference type="SUPFAM" id="SSF82199">
    <property type="entry name" value="SET domain"/>
    <property type="match status" value="1"/>
</dbReference>
<dbReference type="PROSITE" id="PS50280">
    <property type="entry name" value="SET"/>
    <property type="match status" value="1"/>
</dbReference>
<organism evidence="2 3">
    <name type="scientific">Periconia macrospinosa</name>
    <dbReference type="NCBI Taxonomy" id="97972"/>
    <lineage>
        <taxon>Eukaryota</taxon>
        <taxon>Fungi</taxon>
        <taxon>Dikarya</taxon>
        <taxon>Ascomycota</taxon>
        <taxon>Pezizomycotina</taxon>
        <taxon>Dothideomycetes</taxon>
        <taxon>Pleosporomycetidae</taxon>
        <taxon>Pleosporales</taxon>
        <taxon>Massarineae</taxon>
        <taxon>Periconiaceae</taxon>
        <taxon>Periconia</taxon>
    </lineage>
</organism>
<dbReference type="Gene3D" id="2.170.270.10">
    <property type="entry name" value="SET domain"/>
    <property type="match status" value="1"/>
</dbReference>
<evidence type="ECO:0000259" key="1">
    <source>
        <dbReference type="PROSITE" id="PS50280"/>
    </source>
</evidence>
<reference evidence="2 3" key="1">
    <citation type="journal article" date="2018" name="Sci. Rep.">
        <title>Comparative genomics provides insights into the lifestyle and reveals functional heterogeneity of dark septate endophytic fungi.</title>
        <authorList>
            <person name="Knapp D.G."/>
            <person name="Nemeth J.B."/>
            <person name="Barry K."/>
            <person name="Hainaut M."/>
            <person name="Henrissat B."/>
            <person name="Johnson J."/>
            <person name="Kuo A."/>
            <person name="Lim J.H.P."/>
            <person name="Lipzen A."/>
            <person name="Nolan M."/>
            <person name="Ohm R.A."/>
            <person name="Tamas L."/>
            <person name="Grigoriev I.V."/>
            <person name="Spatafora J.W."/>
            <person name="Nagy L.G."/>
            <person name="Kovacs G.M."/>
        </authorList>
    </citation>
    <scope>NUCLEOTIDE SEQUENCE [LARGE SCALE GENOMIC DNA]</scope>
    <source>
        <strain evidence="2 3">DSE2036</strain>
    </source>
</reference>
<keyword evidence="3" id="KW-1185">Reference proteome</keyword>
<sequence length="371" mass="41182">MSSGVHAFDVSIHPLQQRLGSKQSGVAAGCYSCHILHPETVSIPSWLSLNYSCTGSPQVWEARPSPGKGIGVFATRALEPGDIILAEPAIIKIEPPDFRDGAAYPLNSIESLLYSAFDTLSEEKQAEVMSLHAHLTPDEENQDKDSHMLVPIFRSNAYIVGKTLSELGLFPKGARINHSCRPNSSQVWIDKIGKRVVRAVRPIAEGEEIFATYIPLLRDQKSRQQRLDQYGFKCTCSACTQDRAAQADSDKRRSSIRKAFADFEPQLTLSVPQSINGRKKAEKNAAASVDLAKLVEEEGLADYYAQAYRVVALSHARIEKWDTATLWAHKSYELNLVADEDSPATLEMMALTQRFIQSWNADLYNKSKQEG</sequence>
<dbReference type="PANTHER" id="PTHR47332">
    <property type="entry name" value="SET DOMAIN-CONTAINING PROTEIN 5"/>
    <property type="match status" value="1"/>
</dbReference>
<dbReference type="EMBL" id="KZ805333">
    <property type="protein sequence ID" value="PVI03286.1"/>
    <property type="molecule type" value="Genomic_DNA"/>
</dbReference>
<name>A0A2V1DZ47_9PLEO</name>
<accession>A0A2V1DZ47</accession>
<evidence type="ECO:0000313" key="3">
    <source>
        <dbReference type="Proteomes" id="UP000244855"/>
    </source>
</evidence>
<proteinExistence type="predicted"/>
<dbReference type="SMART" id="SM00317">
    <property type="entry name" value="SET"/>
    <property type="match status" value="1"/>
</dbReference>
<dbReference type="OrthoDB" id="265717at2759"/>
<feature type="domain" description="SET" evidence="1">
    <location>
        <begin position="58"/>
        <end position="214"/>
    </location>
</feature>
<evidence type="ECO:0000313" key="2">
    <source>
        <dbReference type="EMBL" id="PVI03286.1"/>
    </source>
</evidence>
<dbReference type="InterPro" id="IPR053185">
    <property type="entry name" value="SET_domain_protein"/>
</dbReference>
<gene>
    <name evidence="2" type="ORF">DM02DRAFT_640727</name>
</gene>
<dbReference type="AlphaFoldDB" id="A0A2V1DZ47"/>
<dbReference type="Proteomes" id="UP000244855">
    <property type="component" value="Unassembled WGS sequence"/>
</dbReference>
<protein>
    <submittedName>
        <fullName evidence="2">SET domain-containing protein</fullName>
    </submittedName>
</protein>
<dbReference type="Pfam" id="PF00856">
    <property type="entry name" value="SET"/>
    <property type="match status" value="1"/>
</dbReference>
<dbReference type="InterPro" id="IPR001214">
    <property type="entry name" value="SET_dom"/>
</dbReference>
<dbReference type="PANTHER" id="PTHR47332:SF4">
    <property type="entry name" value="SET DOMAIN-CONTAINING PROTEIN 5"/>
    <property type="match status" value="1"/>
</dbReference>
<dbReference type="STRING" id="97972.A0A2V1DZ47"/>
<dbReference type="InterPro" id="IPR046341">
    <property type="entry name" value="SET_dom_sf"/>
</dbReference>